<dbReference type="InterPro" id="IPR019734">
    <property type="entry name" value="TPR_rpt"/>
</dbReference>
<comment type="caution">
    <text evidence="8">The sequence shown here is derived from an EMBL/GenBank/DDBJ whole genome shotgun (WGS) entry which is preliminary data.</text>
</comment>
<evidence type="ECO:0000256" key="2">
    <source>
        <dbReference type="ARBA" id="ARBA00022803"/>
    </source>
</evidence>
<keyword evidence="2 3" id="KW-0802">TPR repeat</keyword>
<evidence type="ECO:0000256" key="1">
    <source>
        <dbReference type="ARBA" id="ARBA00022737"/>
    </source>
</evidence>
<feature type="region of interest" description="Disordered" evidence="4">
    <location>
        <begin position="1473"/>
        <end position="1495"/>
    </location>
</feature>
<evidence type="ECO:0000259" key="6">
    <source>
        <dbReference type="PROSITE" id="PS50090"/>
    </source>
</evidence>
<proteinExistence type="predicted"/>
<keyword evidence="5" id="KW-1133">Transmembrane helix</keyword>
<feature type="transmembrane region" description="Helical" evidence="5">
    <location>
        <begin position="1664"/>
        <end position="1686"/>
    </location>
</feature>
<dbReference type="PANTHER" id="PTHR45641:SF19">
    <property type="entry name" value="NEPHROCYSTIN-3"/>
    <property type="match status" value="1"/>
</dbReference>
<feature type="compositionally biased region" description="Polar residues" evidence="4">
    <location>
        <begin position="1070"/>
        <end position="1087"/>
    </location>
</feature>
<feature type="compositionally biased region" description="Polar residues" evidence="4">
    <location>
        <begin position="609"/>
        <end position="624"/>
    </location>
</feature>
<evidence type="ECO:0000256" key="4">
    <source>
        <dbReference type="SAM" id="MobiDB-lite"/>
    </source>
</evidence>
<dbReference type="EMBL" id="PQXK01000197">
    <property type="protein sequence ID" value="TGO34436.1"/>
    <property type="molecule type" value="Genomic_DNA"/>
</dbReference>
<feature type="compositionally biased region" description="Basic and acidic residues" evidence="4">
    <location>
        <begin position="19"/>
        <end position="40"/>
    </location>
</feature>
<accession>A0A4Z1GBU7</accession>
<dbReference type="PROSITE" id="PS51293">
    <property type="entry name" value="SANT"/>
    <property type="match status" value="1"/>
</dbReference>
<reference evidence="8 9" key="1">
    <citation type="submission" date="2017-12" db="EMBL/GenBank/DDBJ databases">
        <title>Comparative genomics of Botrytis spp.</title>
        <authorList>
            <person name="Valero-Jimenez C.A."/>
            <person name="Tapia P."/>
            <person name="Veloso J."/>
            <person name="Silva-Moreno E."/>
            <person name="Staats M."/>
            <person name="Valdes J.H."/>
            <person name="Van Kan J.A.L."/>
        </authorList>
    </citation>
    <scope>NUCLEOTIDE SEQUENCE [LARGE SCALE GENOMIC DNA]</scope>
    <source>
        <strain evidence="8 9">Bh0001</strain>
    </source>
</reference>
<evidence type="ECO:0000256" key="3">
    <source>
        <dbReference type="PROSITE-ProRule" id="PRU00339"/>
    </source>
</evidence>
<feature type="compositionally biased region" description="Polar residues" evidence="4">
    <location>
        <begin position="1430"/>
        <end position="1441"/>
    </location>
</feature>
<keyword evidence="5" id="KW-0812">Transmembrane</keyword>
<feature type="compositionally biased region" description="Polar residues" evidence="4">
    <location>
        <begin position="41"/>
        <end position="65"/>
    </location>
</feature>
<organism evidence="8 9">
    <name type="scientific">Botrytis hyacinthi</name>
    <dbReference type="NCBI Taxonomy" id="278943"/>
    <lineage>
        <taxon>Eukaryota</taxon>
        <taxon>Fungi</taxon>
        <taxon>Dikarya</taxon>
        <taxon>Ascomycota</taxon>
        <taxon>Pezizomycotina</taxon>
        <taxon>Leotiomycetes</taxon>
        <taxon>Helotiales</taxon>
        <taxon>Sclerotiniaceae</taxon>
        <taxon>Botrytis</taxon>
    </lineage>
</organism>
<evidence type="ECO:0000313" key="9">
    <source>
        <dbReference type="Proteomes" id="UP000297814"/>
    </source>
</evidence>
<feature type="transmembrane region" description="Helical" evidence="5">
    <location>
        <begin position="1693"/>
        <end position="1718"/>
    </location>
</feature>
<feature type="region of interest" description="Disordered" evidence="4">
    <location>
        <begin position="587"/>
        <end position="624"/>
    </location>
</feature>
<dbReference type="Proteomes" id="UP000297814">
    <property type="component" value="Unassembled WGS sequence"/>
</dbReference>
<gene>
    <name evidence="8" type="ORF">BHYA_0197g00130</name>
</gene>
<evidence type="ECO:0000259" key="7">
    <source>
        <dbReference type="PROSITE" id="PS51293"/>
    </source>
</evidence>
<feature type="region of interest" description="Disordered" evidence="4">
    <location>
        <begin position="1"/>
        <end position="67"/>
    </location>
</feature>
<dbReference type="SUPFAM" id="SSF48452">
    <property type="entry name" value="TPR-like"/>
    <property type="match status" value="1"/>
</dbReference>
<feature type="region of interest" description="Disordered" evidence="4">
    <location>
        <begin position="143"/>
        <end position="170"/>
    </location>
</feature>
<sequence length="1893" mass="213783">MSDADFLFPEPLPEPLPEVEGHVIHFDDGDGAGDRWREASHSTASGNLGDSANSHNGDSQATHSDVQTDYKHISTNCKKTGYGQQPEGFKASSIPLRMQRYNLSASHRESKPHDFVGLKTDQVRLDPGELDSDDGTRVKFRRESSSSKMLPAAVNSEVSPVPCRSTPDHATENHRELSAASEFVPAKIARPKSDDLTREAFETFEEMKSRHCREFDDLQRRITQKRYLATDETRNEINRLCDDMERRLKKRQYMETPLLVDPDTRNRRRIKQLKADESKEHAAAISNIDSELQWMETEKALLQTLEAKQRELGPDDISTIDTVKNTARVYFDQGKLVEAEHMYLRALNGYQNASGPTQMLINAVINNLGRIYYRQGDMTKAEEMYVQALANFERYLGSNDPTTRNTANRLGHVYQKQGKLQEAQRLFGQSTAPVVESSPDMVKDGAAGMNILQSDFKQRDNLTGTRKFTSNNIRDLGKAFRNIDDSHNVSSQNQFDIVRWSTSEDTSLLRTIARLGLEDWPAVSTVVGTKTADQCHYRYLRFEKSFGIDPTSSDKSSQIKFFMAAVEKNSSSELAHWLRDHRSISEDGDDIVSRSNKGSAELKERRNEASSTPGSKSPVASKSLGTEEFTHWKNAMESKKFDIGIQSNPNTVRKSSSQLSTELGHDGYGYTKPMPERTALEIAELRAERRAEIERRCAELDPPLTKDLLASIPLYRTTIQDVRPLTELGWEFLKRNFLAERTIAELESNGLSDLPAIERLYNRSGREDTVREGFHALPTRINIKQGDLVAKRDLMVSEQQISVADEWRHGFSPEVLDSIHVENQNYIVASNDEQGLRSGRANEFDQAIGPTSEAHNTTQLEYSLDAENSSAEYQDHAGFYDTNVAKRLRWSENYHDWAVVGHGHGIESRGELTRDTVDVNTGLLTSQGKDSKVSEFVVAEQEEPMKKYMSENRMKDIMKLSQHQRPGKIWIHTPEVPANSQIVDSQDIKEKLAEAAIDLAKLILEKSQWLGQMDGDELDHAITMLRNEVHSKLHEKGWPRTTLAMYREVHIKAIRDLLTHHRNDRGLRSSALSSPTLSENGANNDSYSRLPIEDIPDDQSDNSFEFSATDSVVSVADSIFSAISLATGSSMSSLSVSQTATERLVRLLLEDAIIKPLCEDAFQENGMSRERFERNLSRLLKGFAVELRREAQTREQRQAAHLVRFRARNSAHVICSTLRKEKEQKGSNNVSDSSRADLLNVEEEMECDLDIDDDSDSASESSEDVSDDFQHLELFVKESRAFELFREKLRIFIHPQKAQLTIASTPMAASRRDSLSSKTNNRALALPEIPDEFEDEITASPKDVGESRTQLTALNNFQWPSADIWSEIVRGVYQPIWQKLALFSNEISIRGRPPVAIGKTRIEWRCKCGQRIYDDFTELRPGAANRLKQALTNSDSGRTNTSRSSRFSDCSKSFSKSLSSIFTVWSSNSSRESLSSGLPTHEPSKNQLDSNNPNTVNPIPLPVENVYLLLCYPSGRYATRLLQLGLHNLEPKSDQSLFTILRTNYKSMRGRFLNLISLKTLKSIKFVHFEMYRSSLIDVRQKDVIPPPDHIEYRYSPAPPEVIPPIGDNHLMHLFLHPDHADEDTVCLDRFPKKLKEKLSCKKGQPTNFGWGLEFVEGWDMKSIWIVAFIVFGIGSLLLGILWAVYKHSIQDAFTIAGYMVSFAAISVGAIQSLLVIYPAKTKEVNKNLTPNAPASSPPSLVKIRKLGEPECALRSKTPLTLLLPEEETFGQPSIDLPGLNIARNFGYGSGTGSRTSRIEERRSVAFVQETRDNGEKIFEGVNLDAHERQIGNRGLGPEPMRDKAEVAKQRSISEMLERRENEEEDKCNRYFGRFAKVLGYLTVKCSCLQEWI</sequence>
<keyword evidence="1" id="KW-0677">Repeat</keyword>
<dbReference type="SUPFAM" id="SSF46689">
    <property type="entry name" value="Homeodomain-like"/>
    <property type="match status" value="1"/>
</dbReference>
<keyword evidence="5" id="KW-0472">Membrane</keyword>
<dbReference type="SMART" id="SM00028">
    <property type="entry name" value="TPR"/>
    <property type="match status" value="2"/>
</dbReference>
<name>A0A4Z1GBU7_9HELO</name>
<dbReference type="Pfam" id="PF13424">
    <property type="entry name" value="TPR_12"/>
    <property type="match status" value="1"/>
</dbReference>
<feature type="compositionally biased region" description="Polar residues" evidence="4">
    <location>
        <begin position="1485"/>
        <end position="1495"/>
    </location>
</feature>
<feature type="domain" description="Myb-like" evidence="6">
    <location>
        <begin position="499"/>
        <end position="543"/>
    </location>
</feature>
<protein>
    <submittedName>
        <fullName evidence="8">Uncharacterized protein</fullName>
    </submittedName>
</protein>
<feature type="region of interest" description="Disordered" evidence="4">
    <location>
        <begin position="1428"/>
        <end position="1451"/>
    </location>
</feature>
<keyword evidence="9" id="KW-1185">Reference proteome</keyword>
<dbReference type="InterPro" id="IPR001005">
    <property type="entry name" value="SANT/Myb"/>
</dbReference>
<feature type="repeat" description="TPR" evidence="3">
    <location>
        <begin position="362"/>
        <end position="395"/>
    </location>
</feature>
<dbReference type="PROSITE" id="PS50005">
    <property type="entry name" value="TPR"/>
    <property type="match status" value="1"/>
</dbReference>
<feature type="compositionally biased region" description="Low complexity" evidence="4">
    <location>
        <begin position="1442"/>
        <end position="1451"/>
    </location>
</feature>
<dbReference type="Pfam" id="PF00249">
    <property type="entry name" value="Myb_DNA-binding"/>
    <property type="match status" value="1"/>
</dbReference>
<evidence type="ECO:0000313" key="8">
    <source>
        <dbReference type="EMBL" id="TGO34436.1"/>
    </source>
</evidence>
<dbReference type="CDD" id="cd00167">
    <property type="entry name" value="SANT"/>
    <property type="match status" value="1"/>
</dbReference>
<dbReference type="SMART" id="SM00717">
    <property type="entry name" value="SANT"/>
    <property type="match status" value="1"/>
</dbReference>
<feature type="region of interest" description="Disordered" evidence="4">
    <location>
        <begin position="1068"/>
        <end position="1094"/>
    </location>
</feature>
<dbReference type="InterPro" id="IPR011990">
    <property type="entry name" value="TPR-like_helical_dom_sf"/>
</dbReference>
<feature type="domain" description="SANT" evidence="7">
    <location>
        <begin position="499"/>
        <end position="547"/>
    </location>
</feature>
<dbReference type="InterPro" id="IPR017884">
    <property type="entry name" value="SANT_dom"/>
</dbReference>
<evidence type="ECO:0000256" key="5">
    <source>
        <dbReference type="SAM" id="Phobius"/>
    </source>
</evidence>
<dbReference type="PROSITE" id="PS50090">
    <property type="entry name" value="MYB_LIKE"/>
    <property type="match status" value="1"/>
</dbReference>
<dbReference type="Gene3D" id="1.10.10.60">
    <property type="entry name" value="Homeodomain-like"/>
    <property type="match status" value="1"/>
</dbReference>
<dbReference type="Gene3D" id="1.25.40.10">
    <property type="entry name" value="Tetratricopeptide repeat domain"/>
    <property type="match status" value="1"/>
</dbReference>
<dbReference type="PANTHER" id="PTHR45641">
    <property type="entry name" value="TETRATRICOPEPTIDE REPEAT PROTEIN (AFU_ORTHOLOGUE AFUA_6G03870)"/>
    <property type="match status" value="1"/>
</dbReference>
<dbReference type="InterPro" id="IPR009057">
    <property type="entry name" value="Homeodomain-like_sf"/>
</dbReference>